<dbReference type="SUPFAM" id="SSF52540">
    <property type="entry name" value="P-loop containing nucleoside triphosphate hydrolases"/>
    <property type="match status" value="1"/>
</dbReference>
<keyword evidence="6 9" id="KW-0067">ATP-binding</keyword>
<gene>
    <name evidence="9" type="primary">bioD</name>
    <name evidence="10" type="ORF">C882_4225</name>
</gene>
<evidence type="ECO:0000256" key="1">
    <source>
        <dbReference type="ARBA" id="ARBA00022490"/>
    </source>
</evidence>
<dbReference type="PANTHER" id="PTHR43210">
    <property type="entry name" value="DETHIOBIOTIN SYNTHETASE"/>
    <property type="match status" value="1"/>
</dbReference>
<evidence type="ECO:0000256" key="2">
    <source>
        <dbReference type="ARBA" id="ARBA00022598"/>
    </source>
</evidence>
<dbReference type="OrthoDB" id="9802097at2"/>
<comment type="function">
    <text evidence="9">Catalyzes a mechanistically unusual reaction, the ATP-dependent insertion of CO2 between the N7 and N8 nitrogen atoms of 7,8-diaminopelargonic acid (DAPA, also called 7,8-diammoniononanoate) to form a ureido ring.</text>
</comment>
<dbReference type="NCBIfam" id="TIGR00347">
    <property type="entry name" value="bioD"/>
    <property type="match status" value="1"/>
</dbReference>
<keyword evidence="3 9" id="KW-0479">Metal-binding</keyword>
<organism evidence="10 11">
    <name type="scientific">Caenispirillum salinarum AK4</name>
    <dbReference type="NCBI Taxonomy" id="1238182"/>
    <lineage>
        <taxon>Bacteria</taxon>
        <taxon>Pseudomonadati</taxon>
        <taxon>Pseudomonadota</taxon>
        <taxon>Alphaproteobacteria</taxon>
        <taxon>Rhodospirillales</taxon>
        <taxon>Novispirillaceae</taxon>
        <taxon>Caenispirillum</taxon>
    </lineage>
</organism>
<keyword evidence="7 9" id="KW-0460">Magnesium</keyword>
<feature type="binding site" evidence="9">
    <location>
        <position position="16"/>
    </location>
    <ligand>
        <name>Mg(2+)</name>
        <dbReference type="ChEBI" id="CHEBI:18420"/>
    </ligand>
</feature>
<evidence type="ECO:0000256" key="8">
    <source>
        <dbReference type="ARBA" id="ARBA00047386"/>
    </source>
</evidence>
<reference evidence="10 11" key="1">
    <citation type="journal article" date="2013" name="Genome Announc.">
        <title>Draft Genome Sequence of an Alphaproteobacterium, Caenispirillum salinarum AK4(T), Isolated from a Solar Saltern.</title>
        <authorList>
            <person name="Khatri I."/>
            <person name="Singh A."/>
            <person name="Korpole S."/>
            <person name="Pinnaka A.K."/>
            <person name="Subramanian S."/>
        </authorList>
    </citation>
    <scope>NUCLEOTIDE SEQUENCE [LARGE SCALE GENOMIC DNA]</scope>
    <source>
        <strain evidence="10 11">AK4</strain>
    </source>
</reference>
<feature type="active site" evidence="9">
    <location>
        <position position="32"/>
    </location>
</feature>
<feature type="binding site" evidence="9">
    <location>
        <begin position="186"/>
        <end position="188"/>
    </location>
    <ligand>
        <name>ATP</name>
        <dbReference type="ChEBI" id="CHEBI:30616"/>
    </ligand>
</feature>
<evidence type="ECO:0000256" key="3">
    <source>
        <dbReference type="ARBA" id="ARBA00022723"/>
    </source>
</evidence>
<dbReference type="CDD" id="cd03109">
    <property type="entry name" value="DTBS"/>
    <property type="match status" value="1"/>
</dbReference>
<feature type="binding site" evidence="9">
    <location>
        <position position="45"/>
    </location>
    <ligand>
        <name>Mg(2+)</name>
        <dbReference type="ChEBI" id="CHEBI:18420"/>
    </ligand>
</feature>
<dbReference type="InterPro" id="IPR027417">
    <property type="entry name" value="P-loop_NTPase"/>
</dbReference>
<feature type="binding site" evidence="9">
    <location>
        <begin position="102"/>
        <end position="105"/>
    </location>
    <ligand>
        <name>ATP</name>
        <dbReference type="ChEBI" id="CHEBI:30616"/>
    </ligand>
</feature>
<dbReference type="GO" id="GO:0005524">
    <property type="term" value="F:ATP binding"/>
    <property type="evidence" value="ECO:0007669"/>
    <property type="project" value="UniProtKB-UniRule"/>
</dbReference>
<dbReference type="Proteomes" id="UP000009881">
    <property type="component" value="Unassembled WGS sequence"/>
</dbReference>
<keyword evidence="2 9" id="KW-0436">Ligase</keyword>
<dbReference type="PANTHER" id="PTHR43210:SF2">
    <property type="entry name" value="ATP-DEPENDENT DETHIOBIOTIN SYNTHETASE BIOD 2"/>
    <property type="match status" value="1"/>
</dbReference>
<dbReference type="PATRIC" id="fig|1238182.3.peg.1887"/>
<name>K9HKI6_9PROT</name>
<comment type="similarity">
    <text evidence="9">Belongs to the dethiobiotin synthetase family.</text>
</comment>
<comment type="caution">
    <text evidence="10">The sequence shown here is derived from an EMBL/GenBank/DDBJ whole genome shotgun (WGS) entry which is preliminary data.</text>
</comment>
<dbReference type="GO" id="GO:0004141">
    <property type="term" value="F:dethiobiotin synthase activity"/>
    <property type="evidence" value="ECO:0007669"/>
    <property type="project" value="UniProtKB-UniRule"/>
</dbReference>
<protein>
    <recommendedName>
        <fullName evidence="9">ATP-dependent dethiobiotin synthetase BioD</fullName>
        <ecNumber evidence="9">6.3.3.3</ecNumber>
    </recommendedName>
    <alternativeName>
        <fullName evidence="9">DTB synthetase</fullName>
        <shortName evidence="9">DTBS</shortName>
    </alternativeName>
    <alternativeName>
        <fullName evidence="9">Dethiobiotin synthase</fullName>
    </alternativeName>
</protein>
<dbReference type="GO" id="GO:0009102">
    <property type="term" value="P:biotin biosynthetic process"/>
    <property type="evidence" value="ECO:0007669"/>
    <property type="project" value="UniProtKB-UniRule"/>
</dbReference>
<comment type="catalytic activity">
    <reaction evidence="8">
        <text>(7R,8S)-8-amino-7-(carboxyamino)nonanoate + ATP = (4R,5S)-dethiobiotin + ADP + phosphate + H(+)</text>
        <dbReference type="Rhea" id="RHEA:63684"/>
        <dbReference type="ChEBI" id="CHEBI:15378"/>
        <dbReference type="ChEBI" id="CHEBI:30616"/>
        <dbReference type="ChEBI" id="CHEBI:43474"/>
        <dbReference type="ChEBI" id="CHEBI:149470"/>
        <dbReference type="ChEBI" id="CHEBI:149473"/>
        <dbReference type="ChEBI" id="CHEBI:456216"/>
    </reaction>
</comment>
<dbReference type="GO" id="GO:0000287">
    <property type="term" value="F:magnesium ion binding"/>
    <property type="evidence" value="ECO:0007669"/>
    <property type="project" value="UniProtKB-UniRule"/>
</dbReference>
<evidence type="ECO:0000313" key="10">
    <source>
        <dbReference type="EMBL" id="EKV30888.1"/>
    </source>
</evidence>
<keyword evidence="4 9" id="KW-0547">Nucleotide-binding</keyword>
<keyword evidence="1 9" id="KW-0963">Cytoplasm</keyword>
<evidence type="ECO:0000256" key="9">
    <source>
        <dbReference type="HAMAP-Rule" id="MF_00336"/>
    </source>
</evidence>
<dbReference type="HAMAP" id="MF_00336">
    <property type="entry name" value="BioD"/>
    <property type="match status" value="1"/>
</dbReference>
<keyword evidence="11" id="KW-1185">Reference proteome</keyword>
<dbReference type="Gene3D" id="3.40.50.300">
    <property type="entry name" value="P-loop containing nucleotide triphosphate hydrolases"/>
    <property type="match status" value="1"/>
</dbReference>
<comment type="subcellular location">
    <subcellularLocation>
        <location evidence="9">Cytoplasm</location>
    </subcellularLocation>
</comment>
<evidence type="ECO:0000256" key="4">
    <source>
        <dbReference type="ARBA" id="ARBA00022741"/>
    </source>
</evidence>
<comment type="cofactor">
    <cofactor evidence="9">
        <name>Mg(2+)</name>
        <dbReference type="ChEBI" id="CHEBI:18420"/>
    </cofactor>
</comment>
<feature type="binding site" evidence="9">
    <location>
        <position position="102"/>
    </location>
    <ligand>
        <name>Mg(2+)</name>
        <dbReference type="ChEBI" id="CHEBI:18420"/>
    </ligand>
</feature>
<comment type="catalytic activity">
    <reaction evidence="9">
        <text>(7R,8S)-7,8-diammoniononanoate + CO2 + ATP = (4R,5S)-dethiobiotin + ADP + phosphate + 3 H(+)</text>
        <dbReference type="Rhea" id="RHEA:15805"/>
        <dbReference type="ChEBI" id="CHEBI:15378"/>
        <dbReference type="ChEBI" id="CHEBI:16526"/>
        <dbReference type="ChEBI" id="CHEBI:30616"/>
        <dbReference type="ChEBI" id="CHEBI:43474"/>
        <dbReference type="ChEBI" id="CHEBI:149469"/>
        <dbReference type="ChEBI" id="CHEBI:149473"/>
        <dbReference type="ChEBI" id="CHEBI:456216"/>
        <dbReference type="EC" id="6.3.3.3"/>
    </reaction>
</comment>
<dbReference type="GO" id="GO:0005829">
    <property type="term" value="C:cytosol"/>
    <property type="evidence" value="ECO:0007669"/>
    <property type="project" value="TreeGrafter"/>
</dbReference>
<sequence length="210" mass="21848">MRGVFVTGTDTDVGKTVASACLVRALNADYWKPVQSGTDDLPEGDAGTVAALADIGPDRIVPTALAYKAALSPDQAAMLEGASIDLEAVSTLPERDRPVVVEGAGGVLVPLTGTATMLDLMQRLALPVVVVARSGLGTINHTLLTLEALDRRKLEVAGVILVGPPKPMNRDAIIRLGGRPILGELPHVDPLTPQAVADLSNLLTLEALSR</sequence>
<keyword evidence="5 9" id="KW-0093">Biotin biosynthesis</keyword>
<dbReference type="RefSeq" id="WP_009540333.1">
    <property type="nucleotide sequence ID" value="NZ_ANHY01000007.1"/>
</dbReference>
<dbReference type="AlphaFoldDB" id="K9HKI6"/>
<dbReference type="UniPathway" id="UPA00078">
    <property type="reaction ID" value="UER00161"/>
</dbReference>
<evidence type="ECO:0000256" key="7">
    <source>
        <dbReference type="ARBA" id="ARBA00022842"/>
    </source>
</evidence>
<dbReference type="PIRSF" id="PIRSF006755">
    <property type="entry name" value="DTB_synth"/>
    <property type="match status" value="1"/>
</dbReference>
<dbReference type="EMBL" id="ANHY01000007">
    <property type="protein sequence ID" value="EKV30888.1"/>
    <property type="molecule type" value="Genomic_DNA"/>
</dbReference>
<dbReference type="eggNOG" id="COG0132">
    <property type="taxonomic scope" value="Bacteria"/>
</dbReference>
<proteinExistence type="inferred from homology"/>
<accession>K9HKI6</accession>
<comment type="caution">
    <text evidence="9">Lacks conserved residue(s) required for the propagation of feature annotation.</text>
</comment>
<evidence type="ECO:0000256" key="6">
    <source>
        <dbReference type="ARBA" id="ARBA00022840"/>
    </source>
</evidence>
<feature type="binding site" evidence="9">
    <location>
        <position position="45"/>
    </location>
    <ligand>
        <name>ATP</name>
        <dbReference type="ChEBI" id="CHEBI:30616"/>
    </ligand>
</feature>
<feature type="binding site" evidence="9">
    <location>
        <begin position="12"/>
        <end position="17"/>
    </location>
    <ligand>
        <name>ATP</name>
        <dbReference type="ChEBI" id="CHEBI:30616"/>
    </ligand>
</feature>
<comment type="pathway">
    <text evidence="9">Cofactor biosynthesis; biotin biosynthesis; biotin from 7,8-diaminononanoate: step 1/2.</text>
</comment>
<dbReference type="STRING" id="1238182.C882_4225"/>
<evidence type="ECO:0000256" key="5">
    <source>
        <dbReference type="ARBA" id="ARBA00022756"/>
    </source>
</evidence>
<dbReference type="EC" id="6.3.3.3" evidence="9"/>
<dbReference type="InterPro" id="IPR004472">
    <property type="entry name" value="DTB_synth_BioD"/>
</dbReference>
<comment type="subunit">
    <text evidence="9">Homodimer.</text>
</comment>
<evidence type="ECO:0000313" key="11">
    <source>
        <dbReference type="Proteomes" id="UP000009881"/>
    </source>
</evidence>
<dbReference type="Pfam" id="PF13500">
    <property type="entry name" value="AAA_26"/>
    <property type="match status" value="1"/>
</dbReference>
<feature type="binding site" evidence="9">
    <location>
        <position position="36"/>
    </location>
    <ligand>
        <name>substrate</name>
    </ligand>
</feature>